<gene>
    <name evidence="1" type="ORF">CWI82_08430</name>
</gene>
<organism evidence="1 2">
    <name type="scientific">Pseudidiomarina tainanensis</name>
    <dbReference type="NCBI Taxonomy" id="502365"/>
    <lineage>
        <taxon>Bacteria</taxon>
        <taxon>Pseudomonadati</taxon>
        <taxon>Pseudomonadota</taxon>
        <taxon>Gammaproteobacteria</taxon>
        <taxon>Alteromonadales</taxon>
        <taxon>Idiomarinaceae</taxon>
        <taxon>Pseudidiomarina</taxon>
    </lineage>
</organism>
<accession>A0ACD2HLP1</accession>
<evidence type="ECO:0000313" key="1">
    <source>
        <dbReference type="EMBL" id="RZQ57272.1"/>
    </source>
</evidence>
<comment type="caution">
    <text evidence="1">The sequence shown here is derived from an EMBL/GenBank/DDBJ whole genome shotgun (WGS) entry which is preliminary data.</text>
</comment>
<sequence length="264" mass="28641">MSIWEAIILALIQGFTEFLPISSSAHLILPSQLFGWEDQGLAFDVAVHVGTLLAVMLYFRQEVGQLLVNWFGSLRGQHNAHSRLAWLIIWGTIPAGLAGLLGNDLIENFARSALVIATSTVAFGLLLWYADVRASQQQTIEQLSLKQVLIIGAAQALALIPGTSRSGITMTAGMMLGLTKTDAARFSFLLSIPIIIMAGGYQGMKLVQQPEAVAWSAIFLGVVASFIAAYVCIHVFLQVISRMGMLPFVIYRLALGAVLFAFFI</sequence>
<proteinExistence type="predicted"/>
<reference evidence="1" key="1">
    <citation type="submission" date="2017-11" db="EMBL/GenBank/DDBJ databases">
        <title>Comparative genomic and phylogenomic analyses of the family Idiomarinaceae.</title>
        <authorList>
            <person name="Liu Y."/>
            <person name="Shao Z."/>
        </authorList>
    </citation>
    <scope>NUCLEOTIDE SEQUENCE</scope>
    <source>
        <strain evidence="1">PIN1</strain>
    </source>
</reference>
<dbReference type="Proteomes" id="UP000293092">
    <property type="component" value="Unassembled WGS sequence"/>
</dbReference>
<dbReference type="EMBL" id="PIQJ01000001">
    <property type="protein sequence ID" value="RZQ57272.1"/>
    <property type="molecule type" value="Genomic_DNA"/>
</dbReference>
<keyword evidence="2" id="KW-1185">Reference proteome</keyword>
<protein>
    <submittedName>
        <fullName evidence="1">Undecaprenyl-diphosphatase</fullName>
    </submittedName>
</protein>
<evidence type="ECO:0000313" key="2">
    <source>
        <dbReference type="Proteomes" id="UP000293092"/>
    </source>
</evidence>
<name>A0ACD2HLP1_9GAMM</name>